<dbReference type="PROSITE" id="PS00480">
    <property type="entry name" value="CITRATE_SYNTHASE"/>
    <property type="match status" value="1"/>
</dbReference>
<name>A0A1H2TWR4_9BACL</name>
<dbReference type="AlphaFoldDB" id="A0A1H2TWR4"/>
<accession>A0A1H2TWR4</accession>
<keyword evidence="3 5" id="KW-0808">Transferase</keyword>
<evidence type="ECO:0000256" key="1">
    <source>
        <dbReference type="ARBA" id="ARBA00005163"/>
    </source>
</evidence>
<dbReference type="GO" id="GO:0036440">
    <property type="term" value="F:citrate synthase activity"/>
    <property type="evidence" value="ECO:0007669"/>
    <property type="project" value="UniProtKB-EC"/>
</dbReference>
<evidence type="ECO:0000313" key="9">
    <source>
        <dbReference type="EMBL" id="SDW48148.1"/>
    </source>
</evidence>
<organism evidence="9 10">
    <name type="scientific">Alicyclobacillus hesperidum</name>
    <dbReference type="NCBI Taxonomy" id="89784"/>
    <lineage>
        <taxon>Bacteria</taxon>
        <taxon>Bacillati</taxon>
        <taxon>Bacillota</taxon>
        <taxon>Bacilli</taxon>
        <taxon>Bacillales</taxon>
        <taxon>Alicyclobacillaceae</taxon>
        <taxon>Alicyclobacillus</taxon>
    </lineage>
</organism>
<dbReference type="Gene3D" id="1.10.580.10">
    <property type="entry name" value="Citrate Synthase, domain 1"/>
    <property type="match status" value="1"/>
</dbReference>
<dbReference type="Pfam" id="PF00285">
    <property type="entry name" value="Citrate_synt"/>
    <property type="match status" value="1"/>
</dbReference>
<dbReference type="InterPro" id="IPR019810">
    <property type="entry name" value="Citrate_synthase_AS"/>
</dbReference>
<comment type="pathway">
    <text evidence="1">Carbohydrate metabolism; tricarboxylic acid cycle.</text>
</comment>
<sequence>MTDKAGLEGVVAARTHLSLVDGERGLLVYRGYLAGELVRSRTFEEVAHLLWHGALPSHQQLEKTRLYLAEHRSLPVTVRRVLEGLDAEHDMMSVLRTAVSACRPSQEWPPTVEDAMMFTAMLPTVIAYRWALQSGRAPIEPDPELSHVANYLYMLTGKRPDPAIARALEAYMVITMEHGLNASTFAARVVTSTQSDMASALCAALGAMKGPLHGGAPLEVMVMLEQIGATEHAEPWLRRELEAGRRLMGFGHRVYKTRDPRAVALRSVVESLRTGDPWFDLAVQVEDLAIRLLEEFKPGRHLYTNVEYWAAAILGTVGIPKMLYTATFSASRCVGWTAHILEQAENNRLIRPQSVYIGPMPS</sequence>
<dbReference type="PANTHER" id="PTHR11739">
    <property type="entry name" value="CITRATE SYNTHASE"/>
    <property type="match status" value="1"/>
</dbReference>
<gene>
    <name evidence="8" type="primary">citA</name>
    <name evidence="8" type="ORF">Heshes_26840</name>
    <name evidence="9" type="ORF">SAMN04489725_106168</name>
</gene>
<dbReference type="RefSeq" id="WP_074692836.1">
    <property type="nucleotide sequence ID" value="NZ_BSRA01000025.1"/>
</dbReference>
<evidence type="ECO:0000256" key="4">
    <source>
        <dbReference type="ARBA" id="ARBA00049288"/>
    </source>
</evidence>
<dbReference type="InterPro" id="IPR036969">
    <property type="entry name" value="Citrate_synthase_sf"/>
</dbReference>
<dbReference type="SUPFAM" id="SSF48256">
    <property type="entry name" value="Citrate synthase"/>
    <property type="match status" value="1"/>
</dbReference>
<comment type="catalytic activity">
    <reaction evidence="4">
        <text>oxaloacetate + acetyl-CoA + H2O = citrate + CoA + H(+)</text>
        <dbReference type="Rhea" id="RHEA:16845"/>
        <dbReference type="ChEBI" id="CHEBI:15377"/>
        <dbReference type="ChEBI" id="CHEBI:15378"/>
        <dbReference type="ChEBI" id="CHEBI:16452"/>
        <dbReference type="ChEBI" id="CHEBI:16947"/>
        <dbReference type="ChEBI" id="CHEBI:57287"/>
        <dbReference type="ChEBI" id="CHEBI:57288"/>
        <dbReference type="EC" id="2.3.3.16"/>
    </reaction>
</comment>
<dbReference type="UniPathway" id="UPA00223"/>
<reference evidence="10" key="2">
    <citation type="submission" date="2016-10" db="EMBL/GenBank/DDBJ databases">
        <authorList>
            <person name="Varghese N."/>
        </authorList>
    </citation>
    <scope>NUCLEOTIDE SEQUENCE [LARGE SCALE GENOMIC DNA]</scope>
    <source>
        <strain evidence="10">DSM 12489</strain>
    </source>
</reference>
<dbReference type="InterPro" id="IPR016143">
    <property type="entry name" value="Citrate_synth-like_sm_a-sub"/>
</dbReference>
<comment type="similarity">
    <text evidence="2 5 7">Belongs to the citrate synthase family.</text>
</comment>
<proteinExistence type="inferred from homology"/>
<dbReference type="GO" id="GO:0005829">
    <property type="term" value="C:cytosol"/>
    <property type="evidence" value="ECO:0007669"/>
    <property type="project" value="TreeGrafter"/>
</dbReference>
<evidence type="ECO:0000256" key="5">
    <source>
        <dbReference type="PIRNR" id="PIRNR001369"/>
    </source>
</evidence>
<dbReference type="EMBL" id="BSRA01000025">
    <property type="protein sequence ID" value="GLV14998.1"/>
    <property type="molecule type" value="Genomic_DNA"/>
</dbReference>
<dbReference type="PANTHER" id="PTHR11739:SF4">
    <property type="entry name" value="CITRATE SYNTHASE, PEROXISOMAL"/>
    <property type="match status" value="1"/>
</dbReference>
<dbReference type="GO" id="GO:0005975">
    <property type="term" value="P:carbohydrate metabolic process"/>
    <property type="evidence" value="ECO:0007669"/>
    <property type="project" value="TreeGrafter"/>
</dbReference>
<feature type="active site" evidence="6">
    <location>
        <position position="252"/>
    </location>
</feature>
<evidence type="ECO:0000313" key="10">
    <source>
        <dbReference type="Proteomes" id="UP000182589"/>
    </source>
</evidence>
<dbReference type="NCBIfam" id="NF009005">
    <property type="entry name" value="PRK12350.1"/>
    <property type="match status" value="1"/>
</dbReference>
<dbReference type="Gene3D" id="1.10.230.10">
    <property type="entry name" value="Cytochrome P450-Terp, domain 2"/>
    <property type="match status" value="1"/>
</dbReference>
<evidence type="ECO:0000256" key="2">
    <source>
        <dbReference type="ARBA" id="ARBA00010566"/>
    </source>
</evidence>
<protein>
    <recommendedName>
        <fullName evidence="5">Citrate synthase</fullName>
    </recommendedName>
</protein>
<dbReference type="CDD" id="cd06109">
    <property type="entry name" value="BsCS-I_like"/>
    <property type="match status" value="1"/>
</dbReference>
<evidence type="ECO:0000256" key="6">
    <source>
        <dbReference type="PIRSR" id="PIRSR001369-1"/>
    </source>
</evidence>
<dbReference type="PIRSF" id="PIRSF001369">
    <property type="entry name" value="Citrate_synth"/>
    <property type="match status" value="1"/>
</dbReference>
<feature type="active site" evidence="6">
    <location>
        <position position="307"/>
    </location>
</feature>
<dbReference type="PRINTS" id="PR00143">
    <property type="entry name" value="CITRTSNTHASE"/>
</dbReference>
<dbReference type="GO" id="GO:0006099">
    <property type="term" value="P:tricarboxylic acid cycle"/>
    <property type="evidence" value="ECO:0007669"/>
    <property type="project" value="UniProtKB-UniPathway"/>
</dbReference>
<dbReference type="EMBL" id="FNOJ01000006">
    <property type="protein sequence ID" value="SDW48148.1"/>
    <property type="molecule type" value="Genomic_DNA"/>
</dbReference>
<dbReference type="InterPro" id="IPR016142">
    <property type="entry name" value="Citrate_synth-like_lrg_a-sub"/>
</dbReference>
<dbReference type="InterPro" id="IPR024176">
    <property type="entry name" value="Citrate_synthase_bac-typ"/>
</dbReference>
<dbReference type="Proteomes" id="UP000182589">
    <property type="component" value="Unassembled WGS sequence"/>
</dbReference>
<dbReference type="InterPro" id="IPR002020">
    <property type="entry name" value="Citrate_synthase"/>
</dbReference>
<keyword evidence="10" id="KW-1185">Reference proteome</keyword>
<dbReference type="Proteomes" id="UP001157137">
    <property type="component" value="Unassembled WGS sequence"/>
</dbReference>
<evidence type="ECO:0000256" key="7">
    <source>
        <dbReference type="RuleBase" id="RU003406"/>
    </source>
</evidence>
<reference evidence="8" key="3">
    <citation type="submission" date="2023-02" db="EMBL/GenBank/DDBJ databases">
        <title>Proposal of a novel subspecies: Alicyclobacillus hesperidum subspecies aegle.</title>
        <authorList>
            <person name="Goto K."/>
            <person name="Fujii T."/>
            <person name="Yasui K."/>
            <person name="Mochida K."/>
            <person name="Kato-Tanaka Y."/>
            <person name="Morohoshi S."/>
            <person name="An S.Y."/>
            <person name="Kasai H."/>
            <person name="Yokota A."/>
        </authorList>
    </citation>
    <scope>NUCLEOTIDE SEQUENCE</scope>
    <source>
        <strain evidence="8">DSM 12766</strain>
    </source>
</reference>
<evidence type="ECO:0000256" key="3">
    <source>
        <dbReference type="ARBA" id="ARBA00022679"/>
    </source>
</evidence>
<dbReference type="STRING" id="89784.SAMN04489725_106168"/>
<reference evidence="9" key="1">
    <citation type="submission" date="2016-10" db="EMBL/GenBank/DDBJ databases">
        <authorList>
            <person name="de Groot N.N."/>
        </authorList>
    </citation>
    <scope>NUCLEOTIDE SEQUENCE [LARGE SCALE GENOMIC DNA]</scope>
    <source>
        <strain evidence="9">DSM 12489</strain>
    </source>
</reference>
<evidence type="ECO:0000313" key="8">
    <source>
        <dbReference type="EMBL" id="GLV14998.1"/>
    </source>
</evidence>